<evidence type="ECO:0000313" key="2">
    <source>
        <dbReference type="Proteomes" id="UP000217507"/>
    </source>
</evidence>
<name>A0A1Z4KT80_ANAVA</name>
<dbReference type="AlphaFoldDB" id="A0A1Z4KT80"/>
<proteinExistence type="predicted"/>
<reference evidence="1 2" key="1">
    <citation type="submission" date="2017-06" db="EMBL/GenBank/DDBJ databases">
        <title>Genome sequencing of cyanobaciteial culture collection at National Institute for Environmental Studies (NIES).</title>
        <authorList>
            <person name="Hirose Y."/>
            <person name="Shimura Y."/>
            <person name="Fujisawa T."/>
            <person name="Nakamura Y."/>
            <person name="Kawachi M."/>
        </authorList>
    </citation>
    <scope>NUCLEOTIDE SEQUENCE [LARGE SCALE GENOMIC DNA]</scope>
    <source>
        <strain evidence="1 2">NIES-23</strain>
    </source>
</reference>
<sequence>MSLNFNYYQAQGTPKEINPDSIVFLTDKSTFYITKKSYEMCLHYLIFSMLHISTNRD</sequence>
<evidence type="ECO:0000313" key="1">
    <source>
        <dbReference type="EMBL" id="BAY72113.1"/>
    </source>
</evidence>
<organism evidence="1 2">
    <name type="scientific">Trichormus variabilis NIES-23</name>
    <dbReference type="NCBI Taxonomy" id="1973479"/>
    <lineage>
        <taxon>Bacteria</taxon>
        <taxon>Bacillati</taxon>
        <taxon>Cyanobacteriota</taxon>
        <taxon>Cyanophyceae</taxon>
        <taxon>Nostocales</taxon>
        <taxon>Nostocaceae</taxon>
        <taxon>Trichormus</taxon>
    </lineage>
</organism>
<dbReference type="EMBL" id="AP018216">
    <property type="protein sequence ID" value="BAY72113.1"/>
    <property type="molecule type" value="Genomic_DNA"/>
</dbReference>
<dbReference type="Proteomes" id="UP000217507">
    <property type="component" value="Chromosome"/>
</dbReference>
<protein>
    <submittedName>
        <fullName evidence="1">Uncharacterized protein</fullName>
    </submittedName>
</protein>
<accession>A0A1Z4KT80</accession>
<gene>
    <name evidence="1" type="ORF">NIES23_49370</name>
</gene>